<comment type="caution">
    <text evidence="1">The sequence shown here is derived from an EMBL/GenBank/DDBJ whole genome shotgun (WGS) entry which is preliminary data.</text>
</comment>
<dbReference type="EMBL" id="PVXO01000012">
    <property type="protein sequence ID" value="PRR79874.1"/>
    <property type="molecule type" value="Genomic_DNA"/>
</dbReference>
<reference evidence="1 2" key="1">
    <citation type="submission" date="2018-03" db="EMBL/GenBank/DDBJ databases">
        <title>Genome sequence of Clostridium liquoris DSM 100320.</title>
        <authorList>
            <person name="Poehlein A."/>
            <person name="Daniel R."/>
        </authorList>
    </citation>
    <scope>NUCLEOTIDE SEQUENCE [LARGE SCALE GENOMIC DNA]</scope>
    <source>
        <strain evidence="1 2">DSM 100320</strain>
    </source>
</reference>
<accession>A0A2T0B7K9</accession>
<gene>
    <name evidence="1" type="ORF">CLLI_06070</name>
</gene>
<sequence>MSLEEKWKRDRLVFVRITIDDMICKDCSYRFDCEIMCLMYEIKPDTILSGGKCDFYAKGESL</sequence>
<proteinExistence type="predicted"/>
<evidence type="ECO:0000313" key="1">
    <source>
        <dbReference type="EMBL" id="PRR79874.1"/>
    </source>
</evidence>
<dbReference type="AlphaFoldDB" id="A0A2T0B7K9"/>
<protein>
    <submittedName>
        <fullName evidence="1">Uncharacterized protein</fullName>
    </submittedName>
</protein>
<evidence type="ECO:0000313" key="2">
    <source>
        <dbReference type="Proteomes" id="UP000239706"/>
    </source>
</evidence>
<name>A0A2T0B7K9_9CLOT</name>
<dbReference type="Proteomes" id="UP000239706">
    <property type="component" value="Unassembled WGS sequence"/>
</dbReference>
<keyword evidence="2" id="KW-1185">Reference proteome</keyword>
<organism evidence="1 2">
    <name type="scientific">Clostridium liquoris</name>
    <dbReference type="NCBI Taxonomy" id="1289519"/>
    <lineage>
        <taxon>Bacteria</taxon>
        <taxon>Bacillati</taxon>
        <taxon>Bacillota</taxon>
        <taxon>Clostridia</taxon>
        <taxon>Eubacteriales</taxon>
        <taxon>Clostridiaceae</taxon>
        <taxon>Clostridium</taxon>
    </lineage>
</organism>